<comment type="subcellular location">
    <subcellularLocation>
        <location evidence="8">Cytoplasm</location>
    </subcellularLocation>
</comment>
<evidence type="ECO:0000313" key="9">
    <source>
        <dbReference type="EMBL" id="MUN55445.1"/>
    </source>
</evidence>
<dbReference type="GO" id="GO:0005737">
    <property type="term" value="C:cytoplasm"/>
    <property type="evidence" value="ECO:0007669"/>
    <property type="project" value="UniProtKB-SubCell"/>
</dbReference>
<sequence length="269" mass="28894">MAESLPSTEVPLIADLTPDVSDERLAGVRVGVVTFPGTLDDRDAARAVRIAGGTPVPLWYKDSDLQSVDAVIIPGGFSYGDYLRAGSIAAKAPMMREVHRAATADGTSGSAPLPVLGICNGFQILTEMHLLPGSMIKNDHLKFVCTDQRLRVENTETPWTAELDRGGEIVVPLKNQDGQYVADARTLRQLEEENRVVFRYVGGNPNGSRQDIAGVTNERGNVVGLMPHPEHAVEPGFGPSSSGTEEVAMRYGSDGLRLFTSLLRQIVAA</sequence>
<feature type="active site" description="Nucleophile" evidence="8">
    <location>
        <position position="119"/>
    </location>
</feature>
<dbReference type="EC" id="6.3.5.3" evidence="8"/>
<name>A0A7K1LJZ4_9MICC</name>
<comment type="catalytic activity">
    <reaction evidence="8">
        <text>N(2)-formyl-N(1)-(5-phospho-beta-D-ribosyl)glycinamide + L-glutamine + ATP + H2O = 2-formamido-N(1)-(5-O-phospho-beta-D-ribosyl)acetamidine + L-glutamate + ADP + phosphate + H(+)</text>
        <dbReference type="Rhea" id="RHEA:17129"/>
        <dbReference type="ChEBI" id="CHEBI:15377"/>
        <dbReference type="ChEBI" id="CHEBI:15378"/>
        <dbReference type="ChEBI" id="CHEBI:29985"/>
        <dbReference type="ChEBI" id="CHEBI:30616"/>
        <dbReference type="ChEBI" id="CHEBI:43474"/>
        <dbReference type="ChEBI" id="CHEBI:58359"/>
        <dbReference type="ChEBI" id="CHEBI:147286"/>
        <dbReference type="ChEBI" id="CHEBI:147287"/>
        <dbReference type="ChEBI" id="CHEBI:456216"/>
        <dbReference type="EC" id="6.3.5.3"/>
    </reaction>
</comment>
<keyword evidence="4 8" id="KW-0658">Purine biosynthesis</keyword>
<evidence type="ECO:0000256" key="6">
    <source>
        <dbReference type="ARBA" id="ARBA00022840"/>
    </source>
</evidence>
<feature type="active site" evidence="8">
    <location>
        <position position="230"/>
    </location>
</feature>
<dbReference type="EMBL" id="WOGT01000006">
    <property type="protein sequence ID" value="MUN55445.1"/>
    <property type="molecule type" value="Genomic_DNA"/>
</dbReference>
<feature type="active site" evidence="8">
    <location>
        <position position="228"/>
    </location>
</feature>
<dbReference type="OrthoDB" id="9804441at2"/>
<dbReference type="PANTHER" id="PTHR47552:SF1">
    <property type="entry name" value="PHOSPHORIBOSYLFORMYLGLYCINAMIDINE SYNTHASE SUBUNIT PURQ"/>
    <property type="match status" value="1"/>
</dbReference>
<comment type="subunit">
    <text evidence="8">Part of the FGAM synthase complex composed of 1 PurL, 1 PurQ and 2 PurS subunits.</text>
</comment>
<gene>
    <name evidence="8 9" type="primary">purQ</name>
    <name evidence="9" type="ORF">GMA10_09530</name>
</gene>
<comment type="function">
    <text evidence="8">Part of the phosphoribosylformylglycinamidine synthase complex involved in the purines biosynthetic pathway. Catalyzes the ATP-dependent conversion of formylglycinamide ribonucleotide (FGAR) and glutamine to yield formylglycinamidine ribonucleotide (FGAM) and glutamate. The FGAM synthase complex is composed of three subunits. PurQ produces an ammonia molecule by converting glutamine to glutamate. PurL transfers the ammonia molecule to FGAR to form FGAM in an ATP-dependent manner. PurS interacts with PurQ and PurL and is thought to assist in the transfer of the ammonia molecule from PurQ to PurL.</text>
</comment>
<evidence type="ECO:0000256" key="5">
    <source>
        <dbReference type="ARBA" id="ARBA00022801"/>
    </source>
</evidence>
<dbReference type="SUPFAM" id="SSF52317">
    <property type="entry name" value="Class I glutamine amidotransferase-like"/>
    <property type="match status" value="1"/>
</dbReference>
<proteinExistence type="inferred from homology"/>
<comment type="catalytic activity">
    <reaction evidence="8">
        <text>L-glutamine + H2O = L-glutamate + NH4(+)</text>
        <dbReference type="Rhea" id="RHEA:15889"/>
        <dbReference type="ChEBI" id="CHEBI:15377"/>
        <dbReference type="ChEBI" id="CHEBI:28938"/>
        <dbReference type="ChEBI" id="CHEBI:29985"/>
        <dbReference type="ChEBI" id="CHEBI:58359"/>
        <dbReference type="EC" id="3.5.1.2"/>
    </reaction>
</comment>
<keyword evidence="2 8" id="KW-0436">Ligase</keyword>
<dbReference type="GO" id="GO:0006189">
    <property type="term" value="P:'de novo' IMP biosynthetic process"/>
    <property type="evidence" value="ECO:0007669"/>
    <property type="project" value="UniProtKB-UniRule"/>
</dbReference>
<dbReference type="InterPro" id="IPR010075">
    <property type="entry name" value="PRibForGlyAmidine_synth_PurQ"/>
</dbReference>
<dbReference type="PANTHER" id="PTHR47552">
    <property type="entry name" value="PHOSPHORIBOSYLFORMYLGLYCINAMIDINE SYNTHASE SUBUNIT PURQ"/>
    <property type="match status" value="1"/>
</dbReference>
<keyword evidence="7 8" id="KW-0315">Glutamine amidotransferase</keyword>
<dbReference type="CDD" id="cd01740">
    <property type="entry name" value="GATase1_FGAR_AT"/>
    <property type="match status" value="1"/>
</dbReference>
<dbReference type="EC" id="3.5.1.2" evidence="8"/>
<dbReference type="PIRSF" id="PIRSF001586">
    <property type="entry name" value="FGAM_synth_I"/>
    <property type="match status" value="1"/>
</dbReference>
<dbReference type="RefSeq" id="WP_129316206.1">
    <property type="nucleotide sequence ID" value="NZ_NOIQ01000020.1"/>
</dbReference>
<reference evidence="9 10" key="1">
    <citation type="submission" date="2019-12" db="EMBL/GenBank/DDBJ databases">
        <authorList>
            <person name="Li J."/>
            <person name="Shi Y."/>
            <person name="Xu G."/>
            <person name="Xiao D."/>
            <person name="Ran X."/>
        </authorList>
    </citation>
    <scope>NUCLEOTIDE SEQUENCE [LARGE SCALE GENOMIC DNA]</scope>
    <source>
        <strain evidence="9 10">JCM 15915</strain>
    </source>
</reference>
<dbReference type="GO" id="GO:0004642">
    <property type="term" value="F:phosphoribosylformylglycinamidine synthase activity"/>
    <property type="evidence" value="ECO:0007669"/>
    <property type="project" value="UniProtKB-UniRule"/>
</dbReference>
<dbReference type="NCBIfam" id="NF002957">
    <property type="entry name" value="PRK03619.1"/>
    <property type="match status" value="1"/>
</dbReference>
<dbReference type="Proteomes" id="UP000462152">
    <property type="component" value="Unassembled WGS sequence"/>
</dbReference>
<dbReference type="UniPathway" id="UPA00074">
    <property type="reaction ID" value="UER00128"/>
</dbReference>
<dbReference type="InterPro" id="IPR029062">
    <property type="entry name" value="Class_I_gatase-like"/>
</dbReference>
<evidence type="ECO:0000256" key="8">
    <source>
        <dbReference type="HAMAP-Rule" id="MF_00421"/>
    </source>
</evidence>
<evidence type="ECO:0000256" key="2">
    <source>
        <dbReference type="ARBA" id="ARBA00022598"/>
    </source>
</evidence>
<evidence type="ECO:0000256" key="3">
    <source>
        <dbReference type="ARBA" id="ARBA00022741"/>
    </source>
</evidence>
<dbReference type="SMART" id="SM01211">
    <property type="entry name" value="GATase_5"/>
    <property type="match status" value="1"/>
</dbReference>
<evidence type="ECO:0000256" key="4">
    <source>
        <dbReference type="ARBA" id="ARBA00022755"/>
    </source>
</evidence>
<keyword evidence="10" id="KW-1185">Reference proteome</keyword>
<keyword evidence="6 8" id="KW-0067">ATP-binding</keyword>
<dbReference type="Gene3D" id="3.40.50.880">
    <property type="match status" value="1"/>
</dbReference>
<evidence type="ECO:0000313" key="10">
    <source>
        <dbReference type="Proteomes" id="UP000462152"/>
    </source>
</evidence>
<dbReference type="GO" id="GO:0004359">
    <property type="term" value="F:glutaminase activity"/>
    <property type="evidence" value="ECO:0007669"/>
    <property type="project" value="UniProtKB-EC"/>
</dbReference>
<dbReference type="AlphaFoldDB" id="A0A7K1LJZ4"/>
<dbReference type="Pfam" id="PF13507">
    <property type="entry name" value="GATase_5"/>
    <property type="match status" value="1"/>
</dbReference>
<organism evidence="9 10">
    <name type="scientific">Rothia koreensis</name>
    <dbReference type="NCBI Taxonomy" id="592378"/>
    <lineage>
        <taxon>Bacteria</taxon>
        <taxon>Bacillati</taxon>
        <taxon>Actinomycetota</taxon>
        <taxon>Actinomycetes</taxon>
        <taxon>Micrococcales</taxon>
        <taxon>Micrococcaceae</taxon>
        <taxon>Rothia</taxon>
    </lineage>
</organism>
<protein>
    <recommendedName>
        <fullName evidence="8">Phosphoribosylformylglycinamidine synthase subunit PurQ</fullName>
        <shortName evidence="8">FGAM synthase</shortName>
        <ecNumber evidence="8">6.3.5.3</ecNumber>
    </recommendedName>
    <alternativeName>
        <fullName evidence="8">Formylglycinamide ribonucleotide amidotransferase subunit I</fullName>
        <shortName evidence="8">FGAR amidotransferase I</shortName>
        <shortName evidence="8">FGAR-AT I</shortName>
    </alternativeName>
    <alternativeName>
        <fullName evidence="8">Glutaminase PurQ</fullName>
        <ecNumber evidence="8">3.5.1.2</ecNumber>
    </alternativeName>
    <alternativeName>
        <fullName evidence="8">Phosphoribosylformylglycinamidine synthase subunit I</fullName>
    </alternativeName>
</protein>
<evidence type="ECO:0000256" key="7">
    <source>
        <dbReference type="ARBA" id="ARBA00022962"/>
    </source>
</evidence>
<comment type="pathway">
    <text evidence="8">Purine metabolism; IMP biosynthesis via de novo pathway; 5-amino-1-(5-phospho-D-ribosyl)imidazole from N(2)-formyl-N(1)-(5-phospho-D-ribosyl)glycinamide: step 1/2.</text>
</comment>
<dbReference type="GO" id="GO:0005524">
    <property type="term" value="F:ATP binding"/>
    <property type="evidence" value="ECO:0007669"/>
    <property type="project" value="UniProtKB-KW"/>
</dbReference>
<dbReference type="HAMAP" id="MF_00421">
    <property type="entry name" value="PurQ"/>
    <property type="match status" value="1"/>
</dbReference>
<evidence type="ECO:0000256" key="1">
    <source>
        <dbReference type="ARBA" id="ARBA00022490"/>
    </source>
</evidence>
<keyword evidence="1 8" id="KW-0963">Cytoplasm</keyword>
<dbReference type="NCBIfam" id="TIGR01737">
    <property type="entry name" value="FGAM_synth_I"/>
    <property type="match status" value="1"/>
</dbReference>
<keyword evidence="3 8" id="KW-0547">Nucleotide-binding</keyword>
<comment type="caution">
    <text evidence="9">The sequence shown here is derived from an EMBL/GenBank/DDBJ whole genome shotgun (WGS) entry which is preliminary data.</text>
</comment>
<keyword evidence="5 8" id="KW-0378">Hydrolase</keyword>
<dbReference type="PROSITE" id="PS51273">
    <property type="entry name" value="GATASE_TYPE_1"/>
    <property type="match status" value="1"/>
</dbReference>
<accession>A0A7K1LJZ4</accession>